<evidence type="ECO:0000256" key="7">
    <source>
        <dbReference type="ARBA" id="ARBA00022833"/>
    </source>
</evidence>
<feature type="domain" description="AAA+ ATPase" evidence="13">
    <location>
        <begin position="37"/>
        <end position="178"/>
    </location>
</feature>
<dbReference type="SUPFAM" id="SSF48019">
    <property type="entry name" value="post-AAA+ oligomerization domain-like"/>
    <property type="match status" value="1"/>
</dbReference>
<dbReference type="OrthoDB" id="9810148at2"/>
<evidence type="ECO:0000313" key="14">
    <source>
        <dbReference type="EMBL" id="BBD07894.1"/>
    </source>
</evidence>
<dbReference type="PANTHER" id="PTHR11669:SF0">
    <property type="entry name" value="PROTEIN STICHEL-LIKE 2"/>
    <property type="match status" value="1"/>
</dbReference>
<dbReference type="NCBIfam" id="TIGR02397">
    <property type="entry name" value="dnaX_nterm"/>
    <property type="match status" value="1"/>
</dbReference>
<evidence type="ECO:0000256" key="1">
    <source>
        <dbReference type="ARBA" id="ARBA00006360"/>
    </source>
</evidence>
<gene>
    <name evidence="11" type="primary">dnaX</name>
    <name evidence="14" type="ORF">DFE_1168</name>
</gene>
<evidence type="ECO:0000259" key="13">
    <source>
        <dbReference type="SMART" id="SM00382"/>
    </source>
</evidence>
<organism evidence="14 15">
    <name type="scientific">Desulfovibrio ferrophilus</name>
    <dbReference type="NCBI Taxonomy" id="241368"/>
    <lineage>
        <taxon>Bacteria</taxon>
        <taxon>Pseudomonadati</taxon>
        <taxon>Thermodesulfobacteriota</taxon>
        <taxon>Desulfovibrionia</taxon>
        <taxon>Desulfovibrionales</taxon>
        <taxon>Desulfovibrionaceae</taxon>
        <taxon>Desulfovibrio</taxon>
    </lineage>
</organism>
<dbReference type="SUPFAM" id="SSF52540">
    <property type="entry name" value="P-loop containing nucleoside triphosphate hydrolases"/>
    <property type="match status" value="1"/>
</dbReference>
<keyword evidence="8 11" id="KW-0067">ATP-binding</keyword>
<evidence type="ECO:0000256" key="9">
    <source>
        <dbReference type="ARBA" id="ARBA00022932"/>
    </source>
</evidence>
<keyword evidence="7" id="KW-0862">Zinc</keyword>
<dbReference type="Gene3D" id="1.10.8.60">
    <property type="match status" value="1"/>
</dbReference>
<dbReference type="EMBL" id="AP017378">
    <property type="protein sequence ID" value="BBD07894.1"/>
    <property type="molecule type" value="Genomic_DNA"/>
</dbReference>
<dbReference type="FunFam" id="3.40.50.300:FF:000014">
    <property type="entry name" value="DNA polymerase III subunit gamma/tau"/>
    <property type="match status" value="1"/>
</dbReference>
<name>A0A2Z6AXB5_9BACT</name>
<evidence type="ECO:0000256" key="10">
    <source>
        <dbReference type="ARBA" id="ARBA00049244"/>
    </source>
</evidence>
<dbReference type="InterPro" id="IPR008921">
    <property type="entry name" value="DNA_pol3_clamp-load_cplx_C"/>
</dbReference>
<dbReference type="FunFam" id="1.10.8.60:FF:000013">
    <property type="entry name" value="DNA polymerase III subunit gamma/tau"/>
    <property type="match status" value="1"/>
</dbReference>
<dbReference type="KEGG" id="dfl:DFE_1168"/>
<dbReference type="NCBIfam" id="NF004046">
    <property type="entry name" value="PRK05563.1"/>
    <property type="match status" value="1"/>
</dbReference>
<evidence type="ECO:0000256" key="4">
    <source>
        <dbReference type="ARBA" id="ARBA00022705"/>
    </source>
</evidence>
<dbReference type="InterPro" id="IPR045085">
    <property type="entry name" value="HLD_clamp_pol_III_gamma_tau"/>
</dbReference>
<dbReference type="GO" id="GO:0003887">
    <property type="term" value="F:DNA-directed DNA polymerase activity"/>
    <property type="evidence" value="ECO:0007669"/>
    <property type="project" value="UniProtKB-KW"/>
</dbReference>
<keyword evidence="6 11" id="KW-0547">Nucleotide-binding</keyword>
<protein>
    <recommendedName>
        <fullName evidence="11">DNA polymerase III subunit gamma/tau</fullName>
        <ecNumber evidence="11">2.7.7.7</ecNumber>
    </recommendedName>
</protein>
<dbReference type="PANTHER" id="PTHR11669">
    <property type="entry name" value="REPLICATION FACTOR C / DNA POLYMERASE III GAMMA-TAU SUBUNIT"/>
    <property type="match status" value="1"/>
</dbReference>
<dbReference type="InterPro" id="IPR027417">
    <property type="entry name" value="P-loop_NTPase"/>
</dbReference>
<dbReference type="Pfam" id="PF12169">
    <property type="entry name" value="DNA_pol3_gamma3"/>
    <property type="match status" value="1"/>
</dbReference>
<evidence type="ECO:0000256" key="5">
    <source>
        <dbReference type="ARBA" id="ARBA00022723"/>
    </source>
</evidence>
<dbReference type="Gene3D" id="1.20.272.10">
    <property type="match status" value="1"/>
</dbReference>
<keyword evidence="3 11" id="KW-0548">Nucleotidyltransferase</keyword>
<dbReference type="Pfam" id="PF22608">
    <property type="entry name" value="DNAX_ATPase_lid"/>
    <property type="match status" value="1"/>
</dbReference>
<dbReference type="GO" id="GO:0005524">
    <property type="term" value="F:ATP binding"/>
    <property type="evidence" value="ECO:0007669"/>
    <property type="project" value="UniProtKB-KW"/>
</dbReference>
<dbReference type="RefSeq" id="WP_126377537.1">
    <property type="nucleotide sequence ID" value="NZ_AP017378.1"/>
</dbReference>
<dbReference type="GO" id="GO:0046872">
    <property type="term" value="F:metal ion binding"/>
    <property type="evidence" value="ECO:0007669"/>
    <property type="project" value="UniProtKB-KW"/>
</dbReference>
<dbReference type="InterPro" id="IPR022754">
    <property type="entry name" value="DNA_pol_III_gamma-3"/>
</dbReference>
<comment type="subunit">
    <text evidence="11">DNA polymerase III contains a core (composed of alpha, epsilon and theta chains) that associates with a tau subunit. This core dimerizes to form the POLIII' complex. PolIII' associates with the gamma complex (composed of gamma, delta, delta', psi and chi chains) and with the beta chain to form the complete DNA polymerase III complex.</text>
</comment>
<evidence type="ECO:0000256" key="8">
    <source>
        <dbReference type="ARBA" id="ARBA00022840"/>
    </source>
</evidence>
<accession>A0A2Z6AXB5</accession>
<proteinExistence type="inferred from homology"/>
<dbReference type="InterPro" id="IPR003593">
    <property type="entry name" value="AAA+_ATPase"/>
</dbReference>
<keyword evidence="9 11" id="KW-0239">DNA-directed DNA polymerase</keyword>
<dbReference type="CDD" id="cd18137">
    <property type="entry name" value="HLD_clamp_pol_III_gamma_tau"/>
    <property type="match status" value="1"/>
</dbReference>
<keyword evidence="15" id="KW-1185">Reference proteome</keyword>
<keyword evidence="5" id="KW-0479">Metal-binding</keyword>
<dbReference type="GO" id="GO:0003677">
    <property type="term" value="F:DNA binding"/>
    <property type="evidence" value="ECO:0007669"/>
    <property type="project" value="InterPro"/>
</dbReference>
<comment type="catalytic activity">
    <reaction evidence="10 11">
        <text>DNA(n) + a 2'-deoxyribonucleoside 5'-triphosphate = DNA(n+1) + diphosphate</text>
        <dbReference type="Rhea" id="RHEA:22508"/>
        <dbReference type="Rhea" id="RHEA-COMP:17339"/>
        <dbReference type="Rhea" id="RHEA-COMP:17340"/>
        <dbReference type="ChEBI" id="CHEBI:33019"/>
        <dbReference type="ChEBI" id="CHEBI:61560"/>
        <dbReference type="ChEBI" id="CHEBI:173112"/>
        <dbReference type="EC" id="2.7.7.7"/>
    </reaction>
</comment>
<dbReference type="InterPro" id="IPR050238">
    <property type="entry name" value="DNA_Rep/Repair_Clamp_Loader"/>
</dbReference>
<evidence type="ECO:0000256" key="11">
    <source>
        <dbReference type="RuleBase" id="RU364063"/>
    </source>
</evidence>
<dbReference type="AlphaFoldDB" id="A0A2Z6AXB5"/>
<evidence type="ECO:0000256" key="12">
    <source>
        <dbReference type="SAM" id="MobiDB-lite"/>
    </source>
</evidence>
<dbReference type="Gene3D" id="3.40.50.300">
    <property type="entry name" value="P-loop containing nucleotide triphosphate hydrolases"/>
    <property type="match status" value="1"/>
</dbReference>
<feature type="region of interest" description="Disordered" evidence="12">
    <location>
        <begin position="374"/>
        <end position="457"/>
    </location>
</feature>
<keyword evidence="2 11" id="KW-0808">Transferase</keyword>
<evidence type="ECO:0000256" key="3">
    <source>
        <dbReference type="ARBA" id="ARBA00022695"/>
    </source>
</evidence>
<dbReference type="InterPro" id="IPR012763">
    <property type="entry name" value="DNA_pol_III_sug/sutau_N"/>
</dbReference>
<dbReference type="SMART" id="SM00382">
    <property type="entry name" value="AAA"/>
    <property type="match status" value="1"/>
</dbReference>
<dbReference type="CDD" id="cd00009">
    <property type="entry name" value="AAA"/>
    <property type="match status" value="1"/>
</dbReference>
<dbReference type="Pfam" id="PF13177">
    <property type="entry name" value="DNA_pol3_delta2"/>
    <property type="match status" value="1"/>
</dbReference>
<evidence type="ECO:0000313" key="15">
    <source>
        <dbReference type="Proteomes" id="UP000269883"/>
    </source>
</evidence>
<dbReference type="GO" id="GO:0006261">
    <property type="term" value="P:DNA-templated DNA replication"/>
    <property type="evidence" value="ECO:0007669"/>
    <property type="project" value="TreeGrafter"/>
</dbReference>
<evidence type="ECO:0000256" key="6">
    <source>
        <dbReference type="ARBA" id="ARBA00022741"/>
    </source>
</evidence>
<feature type="compositionally biased region" description="Low complexity" evidence="12">
    <location>
        <begin position="412"/>
        <end position="432"/>
    </location>
</feature>
<evidence type="ECO:0000256" key="2">
    <source>
        <dbReference type="ARBA" id="ARBA00022679"/>
    </source>
</evidence>
<dbReference type="GO" id="GO:0009360">
    <property type="term" value="C:DNA polymerase III complex"/>
    <property type="evidence" value="ECO:0007669"/>
    <property type="project" value="InterPro"/>
</dbReference>
<sequence>MSQSHLTHKYRPQLFSEVAGQEMIKAILSRAAQTDTVAPAYLFSGTRGVGKTTIARIFAKAINCENGPTAEPCNQCSHCRQIQAGAAVDVAEIDGASHTGVDNVRSLKEDVGFAPIDCRYKVFIIDEAHMLSKGAFNALLKTLEEPPPHATFIMATTEPHKFPATIISRCQHYTYQRLTQKELEEHLTSILEKESLPFDEDAVLLLARRGAGSVRDSMSLMGQVLALGSERLTASDVRQVLGLAGRDIMFRLLEAVQGQDCVGVSRILREVLDQGLDLGFFLRELTECWRNMFLLAQAGDKAMDVLDVPGEEADQWREWSGRFSLAHIHACWQLTLEGQQRVKSSVEPALALELLLLNLAYLPRLMPLESIASTGQAPAAPGPPAASTPVRQSTPVPLHDSAHPAYESMEQAPPRRSAPAAPAPASAPDSAATSGNQDSDPAPAEEDSGAGHGVPVVDGPKTWKGFLGYAAEVQDKTGQGINGLQQAHAVIEDGRVILECVSRLHMEQIKRGEAFHTLTRLAHEYFGPGVEVQCTAPEKKQVNHKELRKDATKHPLVEAVMEGFDARIVDVRPAKED</sequence>
<reference evidence="14 15" key="1">
    <citation type="journal article" date="2018" name="Sci. Adv.">
        <title>Multi-heme cytochromes provide a pathway for survival in energy-limited environments.</title>
        <authorList>
            <person name="Deng X."/>
            <person name="Dohmae N."/>
            <person name="Nealson K.H."/>
            <person name="Hashimoto K."/>
            <person name="Okamoto A."/>
        </authorList>
    </citation>
    <scope>NUCLEOTIDE SEQUENCE [LARGE SCALE GENOMIC DNA]</scope>
    <source>
        <strain evidence="14 15">IS5</strain>
    </source>
</reference>
<dbReference type="Proteomes" id="UP000269883">
    <property type="component" value="Chromosome"/>
</dbReference>
<keyword evidence="4 11" id="KW-0235">DNA replication</keyword>
<comment type="similarity">
    <text evidence="1 11">Belongs to the DnaX/STICHEL family.</text>
</comment>
<dbReference type="EC" id="2.7.7.7" evidence="11"/>
<comment type="function">
    <text evidence="11">DNA polymerase III is a complex, multichain enzyme responsible for most of the replicative synthesis in bacteria. This DNA polymerase also exhibits 3' to 5' exonuclease activity.</text>
</comment>